<dbReference type="KEGG" id="pmet:G4Y79_19485"/>
<name>A0A7S8E7M8_9CHLR</name>
<organism evidence="2 3">
    <name type="scientific">Phototrophicus methaneseepsis</name>
    <dbReference type="NCBI Taxonomy" id="2710758"/>
    <lineage>
        <taxon>Bacteria</taxon>
        <taxon>Bacillati</taxon>
        <taxon>Chloroflexota</taxon>
        <taxon>Candidatus Thermofontia</taxon>
        <taxon>Phototrophicales</taxon>
        <taxon>Phototrophicaceae</taxon>
        <taxon>Phototrophicus</taxon>
    </lineage>
</organism>
<evidence type="ECO:0000313" key="2">
    <source>
        <dbReference type="EMBL" id="QPC81849.1"/>
    </source>
</evidence>
<dbReference type="Proteomes" id="UP000594468">
    <property type="component" value="Chromosome"/>
</dbReference>
<dbReference type="EMBL" id="CP062983">
    <property type="protein sequence ID" value="QPC81849.1"/>
    <property type="molecule type" value="Genomic_DNA"/>
</dbReference>
<accession>A0A7S8E7M8</accession>
<feature type="transmembrane region" description="Helical" evidence="1">
    <location>
        <begin position="32"/>
        <end position="53"/>
    </location>
</feature>
<feature type="transmembrane region" description="Helical" evidence="1">
    <location>
        <begin position="214"/>
        <end position="234"/>
    </location>
</feature>
<keyword evidence="1" id="KW-1133">Transmembrane helix</keyword>
<evidence type="ECO:0000256" key="1">
    <source>
        <dbReference type="SAM" id="Phobius"/>
    </source>
</evidence>
<sequence length="616" mass="69935">MQIRAALLVGDVSLYNPLIIPPNPGFDMLHRLLLSLYGVVFAALLSIVFTAQVLGFLNLYTPVLTIGATLVCFIAFSWAYFRNGRGWYRRLEETSPADTRTQWLLAGCMLVLVLLIFVLRMTLWPYSTLGEYLPFDLTSYHLPKAIELYRTGSMWTFEIPYGQYPVGYESFAAFSILLSGSYHGLGIIHVLITLFLILTIYLMLRRYTTLPSGWLLVFAVGSCFIPLFYSQVVVVGKNDVLLAATVLAAILHAPLSKDAYDRAWHPYGLAFATMLSLSVKANGLVILIGLWLLVFWRWWQAYHMGQARHFLSVRRLIILILIMFPGGLWVIRNLFVMGRPYSPEVSGFFTTSWLANIFNPFLYSDGTQSVQVIILTVIVLTTVLVPLLLRWLNPWFIGVLALNWLSIMMTPLGVFRTTELAAVHVEWRYTLYVWWLLYVLLIVLFAPLLERIITWAETWPISRYAVQAGAIAGTVLLLLVLDVGSFFQRDDAHLAPFQAPANAAPGIDGYRNVYDYVQQNIHDAVLYYDDYTAFYGYDAAFSNHPINNLYPLGMAGLLTLPQPDCIYYYDYSLRSSYTPPLEPADVWRLLYDDGVGRVYCTVIYAEQNSLPTNVEG</sequence>
<protein>
    <recommendedName>
        <fullName evidence="4">Glycosyltransferase RgtA/B/C/D-like domain-containing protein</fullName>
    </recommendedName>
</protein>
<gene>
    <name evidence="2" type="ORF">G4Y79_19485</name>
</gene>
<reference evidence="2 3" key="1">
    <citation type="submission" date="2020-02" db="EMBL/GenBank/DDBJ databases">
        <authorList>
            <person name="Zheng R.K."/>
            <person name="Sun C.M."/>
        </authorList>
    </citation>
    <scope>NUCLEOTIDE SEQUENCE [LARGE SCALE GENOMIC DNA]</scope>
    <source>
        <strain evidence="3">rifampicinis</strain>
    </source>
</reference>
<proteinExistence type="predicted"/>
<feature type="transmembrane region" description="Helical" evidence="1">
    <location>
        <begin position="370"/>
        <end position="389"/>
    </location>
</feature>
<keyword evidence="1" id="KW-0812">Transmembrane</keyword>
<dbReference type="RefSeq" id="WP_195169920.1">
    <property type="nucleotide sequence ID" value="NZ_CP062983.1"/>
</dbReference>
<evidence type="ECO:0000313" key="3">
    <source>
        <dbReference type="Proteomes" id="UP000594468"/>
    </source>
</evidence>
<feature type="transmembrane region" description="Helical" evidence="1">
    <location>
        <begin position="316"/>
        <end position="335"/>
    </location>
</feature>
<evidence type="ECO:0008006" key="4">
    <source>
        <dbReference type="Google" id="ProtNLM"/>
    </source>
</evidence>
<feature type="transmembrane region" description="Helical" evidence="1">
    <location>
        <begin position="427"/>
        <end position="449"/>
    </location>
</feature>
<dbReference type="AlphaFoldDB" id="A0A7S8E7M8"/>
<feature type="transmembrane region" description="Helical" evidence="1">
    <location>
        <begin position="395"/>
        <end position="415"/>
    </location>
</feature>
<feature type="transmembrane region" description="Helical" evidence="1">
    <location>
        <begin position="59"/>
        <end position="81"/>
    </location>
</feature>
<feature type="transmembrane region" description="Helical" evidence="1">
    <location>
        <begin position="268"/>
        <end position="296"/>
    </location>
</feature>
<keyword evidence="1" id="KW-0472">Membrane</keyword>
<feature type="transmembrane region" description="Helical" evidence="1">
    <location>
        <begin position="102"/>
        <end position="123"/>
    </location>
</feature>
<keyword evidence="3" id="KW-1185">Reference proteome</keyword>
<feature type="transmembrane region" description="Helical" evidence="1">
    <location>
        <begin position="182"/>
        <end position="202"/>
    </location>
</feature>
<feature type="transmembrane region" description="Helical" evidence="1">
    <location>
        <begin position="461"/>
        <end position="481"/>
    </location>
</feature>